<dbReference type="OrthoDB" id="6287422at2759"/>
<dbReference type="InterPro" id="IPR045669">
    <property type="entry name" value="FHIP_C"/>
</dbReference>
<dbReference type="InterPro" id="IPR019384">
    <property type="entry name" value="FHIP"/>
</dbReference>
<dbReference type="PANTHER" id="PTHR21705:SF11">
    <property type="entry name" value="FHIP FAMILY PROTEIN CG3558"/>
    <property type="match status" value="1"/>
</dbReference>
<dbReference type="Proteomes" id="UP000235965">
    <property type="component" value="Unassembled WGS sequence"/>
</dbReference>
<evidence type="ECO:0000259" key="3">
    <source>
        <dbReference type="Pfam" id="PF19314"/>
    </source>
</evidence>
<proteinExistence type="inferred from homology"/>
<dbReference type="Pfam" id="PF19314">
    <property type="entry name" value="DUF5917"/>
    <property type="match status" value="1"/>
</dbReference>
<feature type="compositionally biased region" description="Basic and acidic residues" evidence="2">
    <location>
        <begin position="736"/>
        <end position="755"/>
    </location>
</feature>
<feature type="region of interest" description="Disordered" evidence="2">
    <location>
        <begin position="604"/>
        <end position="625"/>
    </location>
</feature>
<evidence type="ECO:0000256" key="1">
    <source>
        <dbReference type="ARBA" id="ARBA00024336"/>
    </source>
</evidence>
<reference evidence="4 5" key="1">
    <citation type="submission" date="2017-12" db="EMBL/GenBank/DDBJ databases">
        <title>Hemimetabolous genomes reveal molecular basis of termite eusociality.</title>
        <authorList>
            <person name="Harrison M.C."/>
            <person name="Jongepier E."/>
            <person name="Robertson H.M."/>
            <person name="Arning N."/>
            <person name="Bitard-Feildel T."/>
            <person name="Chao H."/>
            <person name="Childers C.P."/>
            <person name="Dinh H."/>
            <person name="Doddapaneni H."/>
            <person name="Dugan S."/>
            <person name="Gowin J."/>
            <person name="Greiner C."/>
            <person name="Han Y."/>
            <person name="Hu H."/>
            <person name="Hughes D.S.T."/>
            <person name="Huylmans A.-K."/>
            <person name="Kemena C."/>
            <person name="Kremer L.P.M."/>
            <person name="Lee S.L."/>
            <person name="Lopez-Ezquerra A."/>
            <person name="Mallet L."/>
            <person name="Monroy-Kuhn J.M."/>
            <person name="Moser A."/>
            <person name="Murali S.C."/>
            <person name="Muzny D.M."/>
            <person name="Otani S."/>
            <person name="Piulachs M.-D."/>
            <person name="Poelchau M."/>
            <person name="Qu J."/>
            <person name="Schaub F."/>
            <person name="Wada-Katsumata A."/>
            <person name="Worley K.C."/>
            <person name="Xie Q."/>
            <person name="Ylla G."/>
            <person name="Poulsen M."/>
            <person name="Gibbs R.A."/>
            <person name="Schal C."/>
            <person name="Richards S."/>
            <person name="Belles X."/>
            <person name="Korb J."/>
            <person name="Bornberg-Bauer E."/>
        </authorList>
    </citation>
    <scope>NUCLEOTIDE SEQUENCE [LARGE SCALE GENOMIC DNA]</scope>
    <source>
        <tissue evidence="4">Whole body</tissue>
    </source>
</reference>
<comment type="similarity">
    <text evidence="1">Belongs to the FHIP family.</text>
</comment>
<protein>
    <submittedName>
        <fullName evidence="4">UPF0518 protein GK23746</fullName>
    </submittedName>
</protein>
<feature type="compositionally biased region" description="Low complexity" evidence="2">
    <location>
        <begin position="756"/>
        <end position="766"/>
    </location>
</feature>
<dbReference type="InParanoid" id="A0A2J7PFK5"/>
<dbReference type="InterPro" id="IPR045668">
    <property type="entry name" value="FHIP_KELAA_motif"/>
</dbReference>
<dbReference type="FunCoup" id="A0A2J7PFK5">
    <property type="interactions" value="68"/>
</dbReference>
<gene>
    <name evidence="4" type="ORF">B7P43_G15572</name>
</gene>
<feature type="region of interest" description="Disordered" evidence="2">
    <location>
        <begin position="700"/>
        <end position="787"/>
    </location>
</feature>
<accession>A0A2J7PFK5</accession>
<feature type="domain" description="FHF complex subunit HOOK-interacting protein C-terminal" evidence="3">
    <location>
        <begin position="820"/>
        <end position="913"/>
    </location>
</feature>
<evidence type="ECO:0000313" key="5">
    <source>
        <dbReference type="Proteomes" id="UP000235965"/>
    </source>
</evidence>
<feature type="compositionally biased region" description="Low complexity" evidence="2">
    <location>
        <begin position="660"/>
        <end position="683"/>
    </location>
</feature>
<feature type="region of interest" description="Disordered" evidence="2">
    <location>
        <begin position="933"/>
        <end position="958"/>
    </location>
</feature>
<name>A0A2J7PFK5_9NEOP</name>
<dbReference type="STRING" id="105785.A0A2J7PFK5"/>
<sequence>MSWLRNSPLRASFGKRRPSNSPPKDCDPTACYDSFRKHWQQMYEIIERTQPPNGYPIQDDVVGVVNHLGQMVTLLLLELRTAGNSPSNENHQACPCLDFLLSENLLEKLFSWSLHTGRYGNAIRLEQLKLYELLVSHSHHQLLVHEPFVRPLLKLLTSCAGEVFPVEVEKRLVVLLNQLCVSLMQNTELLDLFFYASPDQGPARFVIFTLLIPFVHREGGIGQQARDALLLCMSLSKKNEIVGSYIAEHSNVCPVLATGLSGLYSLLPRKLAIETEDWHRLTPDDVNEISELTMFMNSLEFCNAVVQVAHPVVKKQMLEFLYQGFLVPVMGPALLQSTVEELVTATAYFDLFLRSVTEPGLLYSFIRFLLTDKYDGERILDSLIQRINTKSRLCLVTLALFETLVDLNCEDIMLELVFRHLVPCTHVMLSQRKRVRDIDPYCRSSDKFLSLSPACCSLPPPAFHPPAALDYTPHSSISSSPSLPTMLTLSSHHRRSASFSEHQPVSLPSTSTLYGLKAGESLYGNYHAYLCEARRRIRECSAACGNWTYPYDGENPPHDALTAKRENRTCDSNQSHCHQEDVNTREPVKNEGVKAVIKKSVPDREDRKNIPMTTEHKGGYASNPVSLMGDACKTAIEDEENAGPAGKKADVMSAIKEGDSGSNSVDTDNNNSSNNDVVNVSSNYHSLPSIGESSGYESFALKGSAESTPENEPCDDRQTDSDLGVSMDTRTQMSESKTKENDSLSELRDASRESSSEGSVSNTSTGLSDKNVPRHRLGSGSSVYSRTEDFSNSRSELWQFSRKFSREGSYLDIFNTTPDIGPFLDVILKKLEALMSNSLYINLHLTGLISRLAVYPQPLLHSFLLNHSLVFQPSIRSLFQVLGSLKQKIDQNLARQQCIEELVAQAEDFLVGREDKLVNARKHALEALNPTVNVSNPSINNGSNSSNNSSRRSSLVSDQFLRGEPKRRSFSSALSSVFRRAPPQTIRESQLENSGPGSGSYRYINHSLLMSETAELRNIVMCAVLLNEWLKELAAITQEQAVADIGIGLHEFW</sequence>
<dbReference type="Pfam" id="PF10257">
    <property type="entry name" value="RAI16-like"/>
    <property type="match status" value="1"/>
</dbReference>
<evidence type="ECO:0000256" key="2">
    <source>
        <dbReference type="SAM" id="MobiDB-lite"/>
    </source>
</evidence>
<dbReference type="EMBL" id="NEVH01025655">
    <property type="protein sequence ID" value="PNF15113.1"/>
    <property type="molecule type" value="Genomic_DNA"/>
</dbReference>
<organism evidence="4 5">
    <name type="scientific">Cryptotermes secundus</name>
    <dbReference type="NCBI Taxonomy" id="105785"/>
    <lineage>
        <taxon>Eukaryota</taxon>
        <taxon>Metazoa</taxon>
        <taxon>Ecdysozoa</taxon>
        <taxon>Arthropoda</taxon>
        <taxon>Hexapoda</taxon>
        <taxon>Insecta</taxon>
        <taxon>Pterygota</taxon>
        <taxon>Neoptera</taxon>
        <taxon>Polyneoptera</taxon>
        <taxon>Dictyoptera</taxon>
        <taxon>Blattodea</taxon>
        <taxon>Blattoidea</taxon>
        <taxon>Termitoidae</taxon>
        <taxon>Kalotermitidae</taxon>
        <taxon>Cryptotermitinae</taxon>
        <taxon>Cryptotermes</taxon>
    </lineage>
</organism>
<feature type="region of interest" description="Disordered" evidence="2">
    <location>
        <begin position="656"/>
        <end position="686"/>
    </location>
</feature>
<keyword evidence="5" id="KW-1185">Reference proteome</keyword>
<comment type="caution">
    <text evidence="4">The sequence shown here is derived from an EMBL/GenBank/DDBJ whole genome shotgun (WGS) entry which is preliminary data.</text>
</comment>
<dbReference type="Pfam" id="PF19311">
    <property type="entry name" value="KELAA"/>
    <property type="match status" value="1"/>
</dbReference>
<evidence type="ECO:0000313" key="4">
    <source>
        <dbReference type="EMBL" id="PNF15113.1"/>
    </source>
</evidence>
<feature type="region of interest" description="Disordered" evidence="2">
    <location>
        <begin position="1"/>
        <end position="27"/>
    </location>
</feature>
<dbReference type="AlphaFoldDB" id="A0A2J7PFK5"/>
<feature type="compositionally biased region" description="Low complexity" evidence="2">
    <location>
        <begin position="933"/>
        <end position="957"/>
    </location>
</feature>
<dbReference type="PANTHER" id="PTHR21705">
    <property type="entry name" value="RAI16 PROTEIN-RELATED"/>
    <property type="match status" value="1"/>
</dbReference>
<feature type="compositionally biased region" description="Basic and acidic residues" evidence="2">
    <location>
        <begin position="604"/>
        <end position="618"/>
    </location>
</feature>